<evidence type="ECO:0000313" key="3">
    <source>
        <dbReference type="Proteomes" id="UP000815325"/>
    </source>
</evidence>
<evidence type="ECO:0000313" key="2">
    <source>
        <dbReference type="EMBL" id="KAF5830367.1"/>
    </source>
</evidence>
<protein>
    <submittedName>
        <fullName evidence="2">Flagellar associated protein</fullName>
    </submittedName>
</protein>
<keyword evidence="2" id="KW-0969">Cilium</keyword>
<gene>
    <name evidence="2" type="ORF">DUNSADRAFT_14680</name>
</gene>
<organism evidence="2 3">
    <name type="scientific">Dunaliella salina</name>
    <name type="common">Green alga</name>
    <name type="synonym">Protococcus salinus</name>
    <dbReference type="NCBI Taxonomy" id="3046"/>
    <lineage>
        <taxon>Eukaryota</taxon>
        <taxon>Viridiplantae</taxon>
        <taxon>Chlorophyta</taxon>
        <taxon>core chlorophytes</taxon>
        <taxon>Chlorophyceae</taxon>
        <taxon>CS clade</taxon>
        <taxon>Chlamydomonadales</taxon>
        <taxon>Dunaliellaceae</taxon>
        <taxon>Dunaliella</taxon>
    </lineage>
</organism>
<dbReference type="EMBL" id="MU070050">
    <property type="protein sequence ID" value="KAF5830367.1"/>
    <property type="molecule type" value="Genomic_DNA"/>
</dbReference>
<feature type="region of interest" description="Disordered" evidence="1">
    <location>
        <begin position="47"/>
        <end position="75"/>
    </location>
</feature>
<name>A0ABQ7G6Y1_DUNSA</name>
<feature type="region of interest" description="Disordered" evidence="1">
    <location>
        <begin position="146"/>
        <end position="165"/>
    </location>
</feature>
<keyword evidence="2" id="KW-0282">Flagellum</keyword>
<feature type="compositionally biased region" description="Low complexity" evidence="1">
    <location>
        <begin position="219"/>
        <end position="230"/>
    </location>
</feature>
<feature type="region of interest" description="Disordered" evidence="1">
    <location>
        <begin position="181"/>
        <end position="265"/>
    </location>
</feature>
<feature type="compositionally biased region" description="Basic and acidic residues" evidence="1">
    <location>
        <begin position="146"/>
        <end position="155"/>
    </location>
</feature>
<comment type="caution">
    <text evidence="2">The sequence shown here is derived from an EMBL/GenBank/DDBJ whole genome shotgun (WGS) entry which is preliminary data.</text>
</comment>
<reference evidence="2" key="1">
    <citation type="submission" date="2017-08" db="EMBL/GenBank/DDBJ databases">
        <authorList>
            <person name="Polle J.E."/>
            <person name="Barry K."/>
            <person name="Cushman J."/>
            <person name="Schmutz J."/>
            <person name="Tran D."/>
            <person name="Hathwaick L.T."/>
            <person name="Yim W.C."/>
            <person name="Jenkins J."/>
            <person name="Mckie-Krisberg Z.M."/>
            <person name="Prochnik S."/>
            <person name="Lindquist E."/>
            <person name="Dockter R.B."/>
            <person name="Adam C."/>
            <person name="Molina H."/>
            <person name="Bunkerborg J."/>
            <person name="Jin E."/>
            <person name="Buchheim M."/>
            <person name="Magnuson J."/>
        </authorList>
    </citation>
    <scope>NUCLEOTIDE SEQUENCE</scope>
    <source>
        <strain evidence="2">CCAP 19/18</strain>
    </source>
</reference>
<feature type="region of interest" description="Disordered" evidence="1">
    <location>
        <begin position="1"/>
        <end position="24"/>
    </location>
</feature>
<evidence type="ECO:0000256" key="1">
    <source>
        <dbReference type="SAM" id="MobiDB-lite"/>
    </source>
</evidence>
<sequence length="278" mass="30890">MDSRPYSMPTLKEEPKPPVFYDIDRGHKSSLAKTMRTSPIRYSCMRSTAPRFPREGKDSTPFGVYDLSSTTPKKSIENCTRDSRRFYAASFESRTPRFRSTPVPLATDASYNVDKVMNSDPATTSKVLESSPVNYSILRSKYKRFNDKPGEHGEGPDALYDVDSGPKASLQKSIATSPIKYGNMRAGTGRHKGEFKYETPPSLGPGTYNYEHPKPKVSPPLSSMISRSSRFAGQRGGPGLGSTWSQEKDLKAGWSSGPSISKTEYTRPVYMPKSLNKK</sequence>
<proteinExistence type="predicted"/>
<feature type="compositionally biased region" description="Basic and acidic residues" evidence="1">
    <location>
        <begin position="11"/>
        <end position="24"/>
    </location>
</feature>
<dbReference type="Proteomes" id="UP000815325">
    <property type="component" value="Unassembled WGS sequence"/>
</dbReference>
<keyword evidence="3" id="KW-1185">Reference proteome</keyword>
<accession>A0ABQ7G6Y1</accession>
<keyword evidence="2" id="KW-0966">Cell projection</keyword>